<dbReference type="InterPro" id="IPR020894">
    <property type="entry name" value="Cadherin_CS"/>
</dbReference>
<feature type="domain" description="Cadherin" evidence="11">
    <location>
        <begin position="395"/>
        <end position="483"/>
    </location>
</feature>
<dbReference type="GO" id="GO:0007163">
    <property type="term" value="P:establishment or maintenance of cell polarity"/>
    <property type="evidence" value="ECO:0007669"/>
    <property type="project" value="UniProtKB-ARBA"/>
</dbReference>
<keyword evidence="7" id="KW-1133">Transmembrane helix</keyword>
<dbReference type="FunFam" id="2.60.40.60:FF:000084">
    <property type="entry name" value="FAT atypical cadherin 3"/>
    <property type="match status" value="1"/>
</dbReference>
<keyword evidence="2" id="KW-0245">EGF-like domain</keyword>
<feature type="domain" description="Cadherin" evidence="11">
    <location>
        <begin position="4"/>
        <end position="61"/>
    </location>
</feature>
<evidence type="ECO:0000256" key="8">
    <source>
        <dbReference type="ARBA" id="ARBA00023136"/>
    </source>
</evidence>
<gene>
    <name evidence="12" type="ORF">PYX00_006034</name>
</gene>
<evidence type="ECO:0000256" key="9">
    <source>
        <dbReference type="ARBA" id="ARBA00023157"/>
    </source>
</evidence>
<proteinExistence type="predicted"/>
<dbReference type="GO" id="GO:0001736">
    <property type="term" value="P:establishment of planar polarity"/>
    <property type="evidence" value="ECO:0007669"/>
    <property type="project" value="UniProtKB-ARBA"/>
</dbReference>
<feature type="domain" description="Cadherin" evidence="11">
    <location>
        <begin position="272"/>
        <end position="376"/>
    </location>
</feature>
<evidence type="ECO:0000256" key="6">
    <source>
        <dbReference type="ARBA" id="ARBA00022837"/>
    </source>
</evidence>
<dbReference type="InterPro" id="IPR015919">
    <property type="entry name" value="Cadherin-like_sf"/>
</dbReference>
<dbReference type="Gene3D" id="2.60.40.60">
    <property type="entry name" value="Cadherins"/>
    <property type="match status" value="5"/>
</dbReference>
<dbReference type="Pfam" id="PF00028">
    <property type="entry name" value="Cadherin"/>
    <property type="match status" value="4"/>
</dbReference>
<dbReference type="FunFam" id="2.60.40.60:FF:000013">
    <property type="entry name" value="Cadherin EGF LAG seven-pass G-type receptor"/>
    <property type="match status" value="2"/>
</dbReference>
<evidence type="ECO:0000313" key="12">
    <source>
        <dbReference type="EMBL" id="KAL0273340.1"/>
    </source>
</evidence>
<name>A0AAW2HVR9_9NEOP</name>
<dbReference type="AlphaFoldDB" id="A0AAW2HVR9"/>
<dbReference type="GO" id="GO:0007424">
    <property type="term" value="P:open tracheal system development"/>
    <property type="evidence" value="ECO:0007669"/>
    <property type="project" value="UniProtKB-ARBA"/>
</dbReference>
<keyword evidence="5" id="KW-0677">Repeat</keyword>
<protein>
    <recommendedName>
        <fullName evidence="11">Cadherin domain-containing protein</fullName>
    </recommendedName>
</protein>
<dbReference type="GO" id="GO:0008013">
    <property type="term" value="F:beta-catenin binding"/>
    <property type="evidence" value="ECO:0007669"/>
    <property type="project" value="TreeGrafter"/>
</dbReference>
<dbReference type="GO" id="GO:0007156">
    <property type="term" value="P:homophilic cell adhesion via plasma membrane adhesion molecules"/>
    <property type="evidence" value="ECO:0007669"/>
    <property type="project" value="InterPro"/>
</dbReference>
<dbReference type="PANTHER" id="PTHR24027">
    <property type="entry name" value="CADHERIN-23"/>
    <property type="match status" value="1"/>
</dbReference>
<comment type="subcellular location">
    <subcellularLocation>
        <location evidence="1">Membrane</location>
    </subcellularLocation>
</comment>
<reference evidence="12" key="1">
    <citation type="journal article" date="2024" name="Gigascience">
        <title>Chromosome-level genome of the poultry shaft louse Menopon gallinae provides insight into the host-switching and adaptive evolution of parasitic lice.</title>
        <authorList>
            <person name="Xu Y."/>
            <person name="Ma L."/>
            <person name="Liu S."/>
            <person name="Liang Y."/>
            <person name="Liu Q."/>
            <person name="He Z."/>
            <person name="Tian L."/>
            <person name="Duan Y."/>
            <person name="Cai W."/>
            <person name="Li H."/>
            <person name="Song F."/>
        </authorList>
    </citation>
    <scope>NUCLEOTIDE SEQUENCE</scope>
    <source>
        <strain evidence="12">Cailab_2023a</strain>
    </source>
</reference>
<dbReference type="PRINTS" id="PR00205">
    <property type="entry name" value="CADHERIN"/>
</dbReference>
<accession>A0AAW2HVR9</accession>
<dbReference type="InterPro" id="IPR039808">
    <property type="entry name" value="Cadherin"/>
</dbReference>
<dbReference type="PANTHER" id="PTHR24027:SF438">
    <property type="entry name" value="CADHERIN 23"/>
    <property type="match status" value="1"/>
</dbReference>
<keyword evidence="4" id="KW-0732">Signal</keyword>
<dbReference type="GO" id="GO:0045296">
    <property type="term" value="F:cadherin binding"/>
    <property type="evidence" value="ECO:0007669"/>
    <property type="project" value="TreeGrafter"/>
</dbReference>
<dbReference type="CDD" id="cd11304">
    <property type="entry name" value="Cadherin_repeat"/>
    <property type="match status" value="5"/>
</dbReference>
<feature type="domain" description="Cadherin" evidence="11">
    <location>
        <begin position="62"/>
        <end position="166"/>
    </location>
</feature>
<keyword evidence="8" id="KW-0472">Membrane</keyword>
<evidence type="ECO:0000256" key="4">
    <source>
        <dbReference type="ARBA" id="ARBA00022729"/>
    </source>
</evidence>
<evidence type="ECO:0000256" key="5">
    <source>
        <dbReference type="ARBA" id="ARBA00022737"/>
    </source>
</evidence>
<feature type="domain" description="Cadherin" evidence="11">
    <location>
        <begin position="167"/>
        <end position="271"/>
    </location>
</feature>
<dbReference type="InterPro" id="IPR002126">
    <property type="entry name" value="Cadherin-like_dom"/>
</dbReference>
<dbReference type="PROSITE" id="PS50268">
    <property type="entry name" value="CADHERIN_2"/>
    <property type="match status" value="5"/>
</dbReference>
<keyword evidence="6 10" id="KW-0106">Calcium</keyword>
<dbReference type="GO" id="GO:0016477">
    <property type="term" value="P:cell migration"/>
    <property type="evidence" value="ECO:0007669"/>
    <property type="project" value="TreeGrafter"/>
</dbReference>
<evidence type="ECO:0000256" key="7">
    <source>
        <dbReference type="ARBA" id="ARBA00022989"/>
    </source>
</evidence>
<sequence length="485" mass="53499">MSQFQIRQTGEIYVAKPLDREYISQYNLNIVATDGKFVTSTRQKANLLVLVLDINDNPPEFASKFYSAIVPEVESVGTEIVRVLATSKDSGINAEVFYSIVGGNEHKKFEIHAKTGVISIAEPLDYERAKDYLLTIQATDGGTPPLSNHVTVNITVTDSNDNAPVFVQMSYSATIREDAEIGDKILQVTANDLDSGLNGKVTYSIANGDRHGQFQIDPVNGYISVKSQLDREMISSYVLEVQAEDHGIPRLSNIVLVNLDISDFNDNPPLFNQANYSAIVQEDKAPGHTILKFHITDADAGQNTAPYTFEFRSGNDGLMFKLAQDGSLQTAKKFNHRMKDNYLLHVRVFDNGTPPLFSDTFVAVKVIEESQYPPVPTPLEILVNSYLDQFPGGDLGRVHATDQDQYDTLSYSLTAPPPGHVGSRISDYLKINPQDGTLSAISALDVGDYQVNVTVTDGKFKRTSLVKLNVELISEETIKNAVLIR</sequence>
<dbReference type="SUPFAM" id="SSF49313">
    <property type="entry name" value="Cadherin-like"/>
    <property type="match status" value="5"/>
</dbReference>
<evidence type="ECO:0000256" key="10">
    <source>
        <dbReference type="PROSITE-ProRule" id="PRU00043"/>
    </source>
</evidence>
<keyword evidence="3" id="KW-0812">Transmembrane</keyword>
<keyword evidence="9" id="KW-1015">Disulfide bond</keyword>
<evidence type="ECO:0000256" key="2">
    <source>
        <dbReference type="ARBA" id="ARBA00022536"/>
    </source>
</evidence>
<evidence type="ECO:0000256" key="3">
    <source>
        <dbReference type="ARBA" id="ARBA00022692"/>
    </source>
</evidence>
<evidence type="ECO:0000259" key="11">
    <source>
        <dbReference type="PROSITE" id="PS50268"/>
    </source>
</evidence>
<dbReference type="GO" id="GO:0030855">
    <property type="term" value="P:epithelial cell differentiation"/>
    <property type="evidence" value="ECO:0007669"/>
    <property type="project" value="UniProtKB-ARBA"/>
</dbReference>
<dbReference type="EMBL" id="JARGDH010000003">
    <property type="protein sequence ID" value="KAL0273340.1"/>
    <property type="molecule type" value="Genomic_DNA"/>
</dbReference>
<dbReference type="PROSITE" id="PS00232">
    <property type="entry name" value="CADHERIN_1"/>
    <property type="match status" value="2"/>
</dbReference>
<evidence type="ECO:0000256" key="1">
    <source>
        <dbReference type="ARBA" id="ARBA00004370"/>
    </source>
</evidence>
<dbReference type="GO" id="GO:0016342">
    <property type="term" value="C:catenin complex"/>
    <property type="evidence" value="ECO:0007669"/>
    <property type="project" value="TreeGrafter"/>
</dbReference>
<dbReference type="SMART" id="SM00112">
    <property type="entry name" value="CA"/>
    <property type="match status" value="5"/>
</dbReference>
<dbReference type="GO" id="GO:0005509">
    <property type="term" value="F:calcium ion binding"/>
    <property type="evidence" value="ECO:0007669"/>
    <property type="project" value="UniProtKB-UniRule"/>
</dbReference>
<comment type="caution">
    <text evidence="12">The sequence shown here is derived from an EMBL/GenBank/DDBJ whole genome shotgun (WGS) entry which is preliminary data.</text>
</comment>
<organism evidence="12">
    <name type="scientific">Menopon gallinae</name>
    <name type="common">poultry shaft louse</name>
    <dbReference type="NCBI Taxonomy" id="328185"/>
    <lineage>
        <taxon>Eukaryota</taxon>
        <taxon>Metazoa</taxon>
        <taxon>Ecdysozoa</taxon>
        <taxon>Arthropoda</taxon>
        <taxon>Hexapoda</taxon>
        <taxon>Insecta</taxon>
        <taxon>Pterygota</taxon>
        <taxon>Neoptera</taxon>
        <taxon>Paraneoptera</taxon>
        <taxon>Psocodea</taxon>
        <taxon>Troctomorpha</taxon>
        <taxon>Phthiraptera</taxon>
        <taxon>Amblycera</taxon>
        <taxon>Menoponidae</taxon>
        <taxon>Menopon</taxon>
    </lineage>
</organism>